<dbReference type="Gene3D" id="1.20.120.740">
    <property type="entry name" value="YgfB uncharacterised protein family UPF0149, PF03695"/>
    <property type="match status" value="1"/>
</dbReference>
<proteinExistence type="predicted"/>
<dbReference type="InterPro" id="IPR011978">
    <property type="entry name" value="YgfB-like"/>
</dbReference>
<dbReference type="Proteomes" id="UP000281725">
    <property type="component" value="Unassembled WGS sequence"/>
</dbReference>
<organism evidence="1 2">
    <name type="scientific">Aeromonas veronii</name>
    <dbReference type="NCBI Taxonomy" id="654"/>
    <lineage>
        <taxon>Bacteria</taxon>
        <taxon>Pseudomonadati</taxon>
        <taxon>Pseudomonadota</taxon>
        <taxon>Gammaproteobacteria</taxon>
        <taxon>Aeromonadales</taxon>
        <taxon>Aeromonadaceae</taxon>
        <taxon>Aeromonas</taxon>
    </lineage>
</organism>
<gene>
    <name evidence="1" type="ORF">D6R50_09325</name>
</gene>
<dbReference type="InterPro" id="IPR036255">
    <property type="entry name" value="YgfB-like_sf"/>
</dbReference>
<dbReference type="EMBL" id="RAWX01000002">
    <property type="protein sequence ID" value="RKJ89449.1"/>
    <property type="molecule type" value="Genomic_DNA"/>
</dbReference>
<reference evidence="1 2" key="1">
    <citation type="submission" date="2018-09" db="EMBL/GenBank/DDBJ databases">
        <title>Genome sequencing of Aeromonas veronii MS-17-88.</title>
        <authorList>
            <person name="Tekedar H.C."/>
            <person name="Arick M.A."/>
            <person name="Hsu C.-Y."/>
            <person name="Thrash A."/>
            <person name="Karsi A."/>
            <person name="Lawrence M.L."/>
            <person name="Abdelhamed H."/>
        </authorList>
    </citation>
    <scope>NUCLEOTIDE SEQUENCE [LARGE SCALE GENOMIC DNA]</scope>
    <source>
        <strain evidence="1 2">MS 17-88</strain>
    </source>
</reference>
<dbReference type="SUPFAM" id="SSF103642">
    <property type="entry name" value="Sec-C motif"/>
    <property type="match status" value="1"/>
</dbReference>
<sequence length="250" mass="28121">MRSTRACWSRRRTSKNTTNRGQLMQPFEILSDEEFDELEALLEHYGSENSIASMSMLDGFLTAVVSGPHLIMPSTWLHAIWGGEQDQPEWQSEAELERFIDLVMRHSNDIATTLTYAAEDYFPVAPEFERHGEWVPLIHDWCGGYLGGLELAPWPTLPAPATAALSMISEPLEKMPTSLEAISNEHLQEQASKARFAARILHAHFLAQRSERPARPQPVVAPIKIGRNEPCPCGSGKKYKHAVCTDQQTR</sequence>
<evidence type="ECO:0000313" key="2">
    <source>
        <dbReference type="Proteomes" id="UP000281725"/>
    </source>
</evidence>
<name>A0A3A9IJV4_AERVE</name>
<dbReference type="NCBIfam" id="TIGR02292">
    <property type="entry name" value="ygfB_yecA"/>
    <property type="match status" value="1"/>
</dbReference>
<protein>
    <submittedName>
        <fullName evidence="1">YecA family protein</fullName>
    </submittedName>
</protein>
<dbReference type="InterPro" id="IPR004027">
    <property type="entry name" value="SEC_C_motif"/>
</dbReference>
<dbReference type="Pfam" id="PF02810">
    <property type="entry name" value="SEC-C"/>
    <property type="match status" value="1"/>
</dbReference>
<dbReference type="Pfam" id="PF03695">
    <property type="entry name" value="UPF0149"/>
    <property type="match status" value="1"/>
</dbReference>
<dbReference type="AlphaFoldDB" id="A0A3A9IJV4"/>
<dbReference type="NCBIfam" id="NF007704">
    <property type="entry name" value="PRK10396.1"/>
    <property type="match status" value="1"/>
</dbReference>
<accession>A0A3A9IJV4</accession>
<evidence type="ECO:0000313" key="1">
    <source>
        <dbReference type="EMBL" id="RKJ89449.1"/>
    </source>
</evidence>
<comment type="caution">
    <text evidence="1">The sequence shown here is derived from an EMBL/GenBank/DDBJ whole genome shotgun (WGS) entry which is preliminary data.</text>
</comment>
<dbReference type="SUPFAM" id="SSF101327">
    <property type="entry name" value="YgfB-like"/>
    <property type="match status" value="1"/>
</dbReference>